<protein>
    <submittedName>
        <fullName evidence="3">PRKC apoptosis WT1 regulator protein-like</fullName>
    </submittedName>
</protein>
<dbReference type="AlphaFoldDB" id="A0A6P8QD40"/>
<dbReference type="PANTHER" id="PTHR15093:SF1">
    <property type="entry name" value="PRKC APOPTOSIS WT1 REGULATOR PROTEIN"/>
    <property type="match status" value="1"/>
</dbReference>
<dbReference type="GO" id="GO:0043065">
    <property type="term" value="P:positive regulation of apoptotic process"/>
    <property type="evidence" value="ECO:0007669"/>
    <property type="project" value="TreeGrafter"/>
</dbReference>
<proteinExistence type="predicted"/>
<dbReference type="OrthoDB" id="6286739at2759"/>
<evidence type="ECO:0000256" key="1">
    <source>
        <dbReference type="SAM" id="MobiDB-lite"/>
    </source>
</evidence>
<accession>A0A6P8QD40</accession>
<dbReference type="GO" id="GO:0005737">
    <property type="term" value="C:cytoplasm"/>
    <property type="evidence" value="ECO:0007669"/>
    <property type="project" value="TreeGrafter"/>
</dbReference>
<dbReference type="GO" id="GO:0006915">
    <property type="term" value="P:apoptotic process"/>
    <property type="evidence" value="ECO:0007669"/>
    <property type="project" value="InterPro"/>
</dbReference>
<keyword evidence="2" id="KW-1185">Reference proteome</keyword>
<dbReference type="InParanoid" id="A0A6P8QD40"/>
<dbReference type="PANTHER" id="PTHR15093">
    <property type="entry name" value="PROSTATE APOPTOSIS RESPONSE PROTEIN PAR-4"/>
    <property type="match status" value="1"/>
</dbReference>
<evidence type="ECO:0000313" key="3">
    <source>
        <dbReference type="RefSeq" id="XP_033784691.1"/>
    </source>
</evidence>
<organism evidence="2 3">
    <name type="scientific">Geotrypetes seraphini</name>
    <name type="common">Gaboon caecilian</name>
    <name type="synonym">Caecilia seraphini</name>
    <dbReference type="NCBI Taxonomy" id="260995"/>
    <lineage>
        <taxon>Eukaryota</taxon>
        <taxon>Metazoa</taxon>
        <taxon>Chordata</taxon>
        <taxon>Craniata</taxon>
        <taxon>Vertebrata</taxon>
        <taxon>Euteleostomi</taxon>
        <taxon>Amphibia</taxon>
        <taxon>Gymnophiona</taxon>
        <taxon>Geotrypetes</taxon>
    </lineage>
</organism>
<dbReference type="RefSeq" id="XP_033784691.1">
    <property type="nucleotide sequence ID" value="XM_033928800.1"/>
</dbReference>
<feature type="compositionally biased region" description="Polar residues" evidence="1">
    <location>
        <begin position="56"/>
        <end position="71"/>
    </location>
</feature>
<gene>
    <name evidence="3" type="primary">LOC117352363</name>
</gene>
<feature type="region of interest" description="Disordered" evidence="1">
    <location>
        <begin position="1"/>
        <end position="104"/>
    </location>
</feature>
<dbReference type="InterPro" id="IPR026117">
    <property type="entry name" value="Par-4"/>
</dbReference>
<name>A0A6P8QD40_GEOSA</name>
<reference evidence="3" key="1">
    <citation type="submission" date="2025-08" db="UniProtKB">
        <authorList>
            <consortium name="RefSeq"/>
        </authorList>
    </citation>
    <scope>IDENTIFICATION</scope>
</reference>
<dbReference type="GeneID" id="117352363"/>
<feature type="compositionally biased region" description="Basic and acidic residues" evidence="1">
    <location>
        <begin position="26"/>
        <end position="40"/>
    </location>
</feature>
<dbReference type="Proteomes" id="UP000515159">
    <property type="component" value="Chromosome 19"/>
</dbReference>
<dbReference type="KEGG" id="gsh:117352363"/>
<sequence length="149" mass="17172">MAKVTSTWRADGQEQAHKVGTGGISRRTEEQDLKNDRQKSEIGGSEHTLVSRKQSRNQLQTPPNQEKVVSNSDKEPQERKLDQLQKAVNGEKKEKQRLTQQMREREEVMHKLQLEIGSMKQDLDDAKDKNQRLREENQTLLKVVGQLTS</sequence>
<evidence type="ECO:0000313" key="2">
    <source>
        <dbReference type="Proteomes" id="UP000515159"/>
    </source>
</evidence>
<feature type="compositionally biased region" description="Basic and acidic residues" evidence="1">
    <location>
        <begin position="72"/>
        <end position="104"/>
    </location>
</feature>